<keyword evidence="6" id="KW-1185">Reference proteome</keyword>
<sequence length="489" mass="55445">MQILITCFAILFCSASANENCFRAAVYEAALVKDDYECAKQEINSNLAVYEYVVKKASQNMAHIIVFPEHGIFPTYDRNKTLRYSEVIPSKMGKVNPCKKRKKFANRPIQLKLSCAAKKNRIYIVANLAEVEYCHSKKRGCPEDGRFQYNTAIAFDTNGVIVAKYRKYHLFGEKAFDYPEKQEFSTFITPFGRLGLLICFDSLFEEPQSSLIKQYRVTTLSMPTWWYNEHPFLVAHEYQQSIAIAHNVNFLAANVNRKDIAIAGSGIYSGKKGAIIYKYKSKPNIGTLLISTLNVDAAYVSANCKRNSLQMLIDVQKFSVKSRTSFTDKYNLTYYNTSLLNKIRLTDSNGEVRVCKDRVCCHLTYSAKETTFKSGHSYYVGVGSGIRKIPQGQRCEETCVVYSFDDTVNEYALLDSTEFSYFKLIGTFTTKSIFPSVMSDELDLVTTNLWNFTQSAYTGVIESTANIKFIASGLYGRCFDRDPTLNTAT</sequence>
<dbReference type="Proteomes" id="UP000288716">
    <property type="component" value="Unassembled WGS sequence"/>
</dbReference>
<comment type="similarity">
    <text evidence="1">Belongs to the carbon-nitrogen hydrolase superfamily. BTD/VNN family.</text>
</comment>
<dbReference type="STRING" id="299467.A0A443SDN0"/>
<accession>A0A443SDN0</accession>
<dbReference type="InterPro" id="IPR036526">
    <property type="entry name" value="C-N_Hydrolase_sf"/>
</dbReference>
<dbReference type="AlphaFoldDB" id="A0A443SDN0"/>
<dbReference type="Pfam" id="PF00795">
    <property type="entry name" value="CN_hydrolase"/>
    <property type="match status" value="1"/>
</dbReference>
<evidence type="ECO:0000256" key="3">
    <source>
        <dbReference type="SAM" id="SignalP"/>
    </source>
</evidence>
<dbReference type="InterPro" id="IPR003010">
    <property type="entry name" value="C-N_Hydrolase"/>
</dbReference>
<feature type="domain" description="CN hydrolase" evidence="4">
    <location>
        <begin position="22"/>
        <end position="295"/>
    </location>
</feature>
<dbReference type="PROSITE" id="PS50263">
    <property type="entry name" value="CN_HYDROLASE"/>
    <property type="match status" value="1"/>
</dbReference>
<evidence type="ECO:0000256" key="1">
    <source>
        <dbReference type="ARBA" id="ARBA00008225"/>
    </source>
</evidence>
<name>A0A443SDN0_9ACAR</name>
<keyword evidence="2" id="KW-0378">Hydrolase</keyword>
<evidence type="ECO:0000256" key="2">
    <source>
        <dbReference type="ARBA" id="ARBA00022801"/>
    </source>
</evidence>
<dbReference type="InterPro" id="IPR043957">
    <property type="entry name" value="Vanin_C"/>
</dbReference>
<dbReference type="SUPFAM" id="SSF56317">
    <property type="entry name" value="Carbon-nitrogen hydrolase"/>
    <property type="match status" value="1"/>
</dbReference>
<dbReference type="PANTHER" id="PTHR10609">
    <property type="entry name" value="BIOTINIDASE-RELATED"/>
    <property type="match status" value="1"/>
</dbReference>
<protein>
    <submittedName>
        <fullName evidence="5">Pantetheinase-like protein</fullName>
    </submittedName>
</protein>
<proteinExistence type="inferred from homology"/>
<reference evidence="5 6" key="1">
    <citation type="journal article" date="2018" name="Gigascience">
        <title>Genomes of trombidid mites reveal novel predicted allergens and laterally-transferred genes associated with secondary metabolism.</title>
        <authorList>
            <person name="Dong X."/>
            <person name="Chaisiri K."/>
            <person name="Xia D."/>
            <person name="Armstrong S.D."/>
            <person name="Fang Y."/>
            <person name="Donnelly M.J."/>
            <person name="Kadowaki T."/>
            <person name="McGarry J.W."/>
            <person name="Darby A.C."/>
            <person name="Makepeace B.L."/>
        </authorList>
    </citation>
    <scope>NUCLEOTIDE SEQUENCE [LARGE SCALE GENOMIC DNA]</scope>
    <source>
        <strain evidence="5">UoL-UT</strain>
    </source>
</reference>
<dbReference type="Gene3D" id="3.60.110.10">
    <property type="entry name" value="Carbon-nitrogen hydrolase"/>
    <property type="match status" value="1"/>
</dbReference>
<evidence type="ECO:0000313" key="6">
    <source>
        <dbReference type="Proteomes" id="UP000288716"/>
    </source>
</evidence>
<dbReference type="InterPro" id="IPR040154">
    <property type="entry name" value="Biotinidase/VNN"/>
</dbReference>
<gene>
    <name evidence="5" type="ORF">B4U80_00492</name>
</gene>
<keyword evidence="3" id="KW-0732">Signal</keyword>
<dbReference type="OrthoDB" id="6419659at2759"/>
<feature type="chain" id="PRO_5019036832" evidence="3">
    <location>
        <begin position="18"/>
        <end position="489"/>
    </location>
</feature>
<feature type="signal peptide" evidence="3">
    <location>
        <begin position="1"/>
        <end position="17"/>
    </location>
</feature>
<evidence type="ECO:0000259" key="4">
    <source>
        <dbReference type="PROSITE" id="PS50263"/>
    </source>
</evidence>
<dbReference type="EMBL" id="NCKV01003513">
    <property type="protein sequence ID" value="RWS25626.1"/>
    <property type="molecule type" value="Genomic_DNA"/>
</dbReference>
<dbReference type="GO" id="GO:0016787">
    <property type="term" value="F:hydrolase activity"/>
    <property type="evidence" value="ECO:0007669"/>
    <property type="project" value="UniProtKB-KW"/>
</dbReference>
<dbReference type="VEuPathDB" id="VectorBase:LDEU006414"/>
<dbReference type="Pfam" id="PF19018">
    <property type="entry name" value="Vanin_C"/>
    <property type="match status" value="1"/>
</dbReference>
<organism evidence="5 6">
    <name type="scientific">Leptotrombidium deliense</name>
    <dbReference type="NCBI Taxonomy" id="299467"/>
    <lineage>
        <taxon>Eukaryota</taxon>
        <taxon>Metazoa</taxon>
        <taxon>Ecdysozoa</taxon>
        <taxon>Arthropoda</taxon>
        <taxon>Chelicerata</taxon>
        <taxon>Arachnida</taxon>
        <taxon>Acari</taxon>
        <taxon>Acariformes</taxon>
        <taxon>Trombidiformes</taxon>
        <taxon>Prostigmata</taxon>
        <taxon>Anystina</taxon>
        <taxon>Parasitengona</taxon>
        <taxon>Trombiculoidea</taxon>
        <taxon>Trombiculidae</taxon>
        <taxon>Leptotrombidium</taxon>
    </lineage>
</organism>
<comment type="caution">
    <text evidence="5">The sequence shown here is derived from an EMBL/GenBank/DDBJ whole genome shotgun (WGS) entry which is preliminary data.</text>
</comment>
<evidence type="ECO:0000313" key="5">
    <source>
        <dbReference type="EMBL" id="RWS25626.1"/>
    </source>
</evidence>
<dbReference type="PANTHER" id="PTHR10609:SF27">
    <property type="entry name" value="CN HYDROLASE DOMAIN-CONTAINING PROTEIN-RELATED"/>
    <property type="match status" value="1"/>
</dbReference>